<gene>
    <name evidence="1" type="ORF">VIBNISOn1_890024</name>
</gene>
<accession>A0AAV2VZC6</accession>
<dbReference type="EMBL" id="CAOF01000185">
    <property type="protein sequence ID" value="CCO49754.1"/>
    <property type="molecule type" value="Genomic_DNA"/>
</dbReference>
<name>A0AAV2VZC6_9VIBR</name>
<protein>
    <submittedName>
        <fullName evidence="1">Uncharacterized protein</fullName>
    </submittedName>
</protein>
<dbReference type="Proteomes" id="UP000018211">
    <property type="component" value="Unassembled WGS sequence"/>
</dbReference>
<sequence length="9" mass="1169">MIDDFEERD</sequence>
<reference evidence="1 2" key="1">
    <citation type="journal article" date="2013" name="ISME J.">
        <title>Comparative genomics of pathogenic lineages of Vibrio nigripulchritudo identifies virulence-associated traits.</title>
        <authorList>
            <person name="Goudenege D."/>
            <person name="Labreuche Y."/>
            <person name="Krin E."/>
            <person name="Ansquer D."/>
            <person name="Mangenot S."/>
            <person name="Calteau A."/>
            <person name="Medigue C."/>
            <person name="Mazel D."/>
            <person name="Polz M.F."/>
            <person name="Le Roux F."/>
        </authorList>
    </citation>
    <scope>NUCLEOTIDE SEQUENCE [LARGE SCALE GENOMIC DNA]</scope>
    <source>
        <strain evidence="1 2">SOn1</strain>
    </source>
</reference>
<evidence type="ECO:0000313" key="1">
    <source>
        <dbReference type="EMBL" id="CCO49754.1"/>
    </source>
</evidence>
<proteinExistence type="predicted"/>
<comment type="caution">
    <text evidence="1">The sequence shown here is derived from an EMBL/GenBank/DDBJ whole genome shotgun (WGS) entry which is preliminary data.</text>
</comment>
<evidence type="ECO:0000313" key="2">
    <source>
        <dbReference type="Proteomes" id="UP000018211"/>
    </source>
</evidence>
<organism evidence="1 2">
    <name type="scientific">Vibrio nigripulchritudo SOn1</name>
    <dbReference type="NCBI Taxonomy" id="1238450"/>
    <lineage>
        <taxon>Bacteria</taxon>
        <taxon>Pseudomonadati</taxon>
        <taxon>Pseudomonadota</taxon>
        <taxon>Gammaproteobacteria</taxon>
        <taxon>Vibrionales</taxon>
        <taxon>Vibrionaceae</taxon>
        <taxon>Vibrio</taxon>
    </lineage>
</organism>